<dbReference type="SUPFAM" id="SSF56672">
    <property type="entry name" value="DNA/RNA polymerases"/>
    <property type="match status" value="1"/>
</dbReference>
<dbReference type="EMBL" id="GISG01158969">
    <property type="protein sequence ID" value="MBA4649202.1"/>
    <property type="molecule type" value="Transcribed_RNA"/>
</dbReference>
<evidence type="ECO:0000313" key="1">
    <source>
        <dbReference type="EMBL" id="MBA4649202.1"/>
    </source>
</evidence>
<sequence>MSHPTDAHLNEVYHLLRYLRATPYHGVLFPKNSDFQLTAFCDSDWESYSNSRKYVTSYVILLGQSPISWKSKRQGVVSHSIAEGEHRAMAATYCEFTWLLALLRDLSVQSLSPMHRFCDNQAALHIVRNPVFHEGTKHIEVDCHYVRDKFKIGQVQPCYVSSENQ</sequence>
<dbReference type="PANTHER" id="PTHR11439">
    <property type="entry name" value="GAG-POL-RELATED RETROTRANSPOSON"/>
    <property type="match status" value="1"/>
</dbReference>
<dbReference type="InterPro" id="IPR043502">
    <property type="entry name" value="DNA/RNA_pol_sf"/>
</dbReference>
<proteinExistence type="predicted"/>
<protein>
    <recommendedName>
        <fullName evidence="2">Reverse transcriptase Ty1/copia-type domain-containing protein</fullName>
    </recommendedName>
</protein>
<dbReference type="PANTHER" id="PTHR11439:SF470">
    <property type="entry name" value="CYSTEINE-RICH RLK (RECEPTOR-LIKE PROTEIN KINASE) 8"/>
    <property type="match status" value="1"/>
</dbReference>
<evidence type="ECO:0008006" key="2">
    <source>
        <dbReference type="Google" id="ProtNLM"/>
    </source>
</evidence>
<organism evidence="1">
    <name type="scientific">Opuntia streptacantha</name>
    <name type="common">Prickly pear cactus</name>
    <name type="synonym">Opuntia cardona</name>
    <dbReference type="NCBI Taxonomy" id="393608"/>
    <lineage>
        <taxon>Eukaryota</taxon>
        <taxon>Viridiplantae</taxon>
        <taxon>Streptophyta</taxon>
        <taxon>Embryophyta</taxon>
        <taxon>Tracheophyta</taxon>
        <taxon>Spermatophyta</taxon>
        <taxon>Magnoliopsida</taxon>
        <taxon>eudicotyledons</taxon>
        <taxon>Gunneridae</taxon>
        <taxon>Pentapetalae</taxon>
        <taxon>Caryophyllales</taxon>
        <taxon>Cactineae</taxon>
        <taxon>Cactaceae</taxon>
        <taxon>Opuntioideae</taxon>
        <taxon>Opuntia</taxon>
    </lineage>
</organism>
<accession>A0A7C9DR86</accession>
<reference evidence="1" key="1">
    <citation type="journal article" date="2013" name="J. Plant Res.">
        <title>Effect of fungi and light on seed germination of three Opuntia species from semiarid lands of central Mexico.</title>
        <authorList>
            <person name="Delgado-Sanchez P."/>
            <person name="Jimenez-Bremont J.F."/>
            <person name="Guerrero-Gonzalez Mde L."/>
            <person name="Flores J."/>
        </authorList>
    </citation>
    <scope>NUCLEOTIDE SEQUENCE</scope>
    <source>
        <tissue evidence="1">Cladode</tissue>
    </source>
</reference>
<name>A0A7C9DR86_OPUST</name>
<dbReference type="AlphaFoldDB" id="A0A7C9DR86"/>
<dbReference type="CDD" id="cd09272">
    <property type="entry name" value="RNase_HI_RT_Ty1"/>
    <property type="match status" value="1"/>
</dbReference>
<reference evidence="1" key="2">
    <citation type="submission" date="2020-07" db="EMBL/GenBank/DDBJ databases">
        <authorList>
            <person name="Vera ALvarez R."/>
            <person name="Arias-Moreno D.M."/>
            <person name="Jimenez-Jacinto V."/>
            <person name="Jimenez-Bremont J.F."/>
            <person name="Swaminathan K."/>
            <person name="Moose S.P."/>
            <person name="Guerrero-Gonzalez M.L."/>
            <person name="Marino-Ramirez L."/>
            <person name="Landsman D."/>
            <person name="Rodriguez-Kessler M."/>
            <person name="Delgado-Sanchez P."/>
        </authorList>
    </citation>
    <scope>NUCLEOTIDE SEQUENCE</scope>
    <source>
        <tissue evidence="1">Cladode</tissue>
    </source>
</reference>